<accession>A0A4P7P0Z2</accession>
<evidence type="ECO:0000313" key="2">
    <source>
        <dbReference type="EMBL" id="QBZ83821.1"/>
    </source>
</evidence>
<name>A0A4P7P0Z2_9GAMM</name>
<feature type="domain" description="DUF1989" evidence="1">
    <location>
        <begin position="23"/>
        <end position="194"/>
    </location>
</feature>
<dbReference type="PANTHER" id="PTHR31527">
    <property type="entry name" value="RE64534P"/>
    <property type="match status" value="1"/>
</dbReference>
<keyword evidence="3" id="KW-1185">Reference proteome</keyword>
<dbReference type="EMBL" id="CP032096">
    <property type="protein sequence ID" value="QBZ83821.1"/>
    <property type="molecule type" value="Genomic_DNA"/>
</dbReference>
<evidence type="ECO:0000313" key="3">
    <source>
        <dbReference type="Proteomes" id="UP000296201"/>
    </source>
</evidence>
<dbReference type="Pfam" id="PF09347">
    <property type="entry name" value="DUF1989"/>
    <property type="match status" value="1"/>
</dbReference>
<dbReference type="InterPro" id="IPR018959">
    <property type="entry name" value="DUF1989"/>
</dbReference>
<evidence type="ECO:0000259" key="1">
    <source>
        <dbReference type="Pfam" id="PF09347"/>
    </source>
</evidence>
<dbReference type="OrthoDB" id="5298498at2"/>
<sequence length="257" mass="29174">MTENTANLSQKTTRPGGFIWQEHLPGGAHWSGIIRRGTVLRLTDIEGNANVSMLMNNIEVKNERYNMPDTLKAQKTAFLTKPNMCFTDMGRVICSIIEDTCGWHDTIGGLSHAKSVQQKYGDKSYQTAHNDYFKNGYDSLLNELEKWGLNASDIMPNINWFSKVRVEDDGSMTYVPNNSSAGNYVDLRFEMDAIVCLSTVQHPLDPAPEYNPKPIELTVFKADVIKKDDACRLHRAENERAYYNTKIYYGENPNDEC</sequence>
<gene>
    <name evidence="2" type="ORF">GHNINEIG_01888</name>
</gene>
<reference evidence="2 3" key="1">
    <citation type="submission" date="2018-08" db="EMBL/GenBank/DDBJ databases">
        <title>Horizontal acquisition of hydrogen conversion ability and other habitat adaptations in Hydrogenovibrio crunogenus strains.</title>
        <authorList>
            <person name="Gonnella G."/>
            <person name="Adam N."/>
            <person name="Perner M."/>
        </authorList>
    </citation>
    <scope>NUCLEOTIDE SEQUENCE [LARGE SCALE GENOMIC DNA]</scope>
    <source>
        <strain evidence="2 3">SP-41</strain>
    </source>
</reference>
<protein>
    <submittedName>
        <fullName evidence="2">Urea carboxylase</fullName>
    </submittedName>
</protein>
<dbReference type="NCBIfam" id="TIGR03425">
    <property type="entry name" value="urea_degr_2"/>
    <property type="match status" value="1"/>
</dbReference>
<dbReference type="InterPro" id="IPR017792">
    <property type="entry name" value="UAAP1"/>
</dbReference>
<organism evidence="2 3">
    <name type="scientific">Hydrogenovibrio crunogenus</name>
    <dbReference type="NCBI Taxonomy" id="39765"/>
    <lineage>
        <taxon>Bacteria</taxon>
        <taxon>Pseudomonadati</taxon>
        <taxon>Pseudomonadota</taxon>
        <taxon>Gammaproteobacteria</taxon>
        <taxon>Thiotrichales</taxon>
        <taxon>Piscirickettsiaceae</taxon>
        <taxon>Hydrogenovibrio</taxon>
    </lineage>
</organism>
<dbReference type="RefSeq" id="WP_135796413.1">
    <property type="nucleotide sequence ID" value="NZ_CP032096.1"/>
</dbReference>
<proteinExistence type="predicted"/>
<dbReference type="Proteomes" id="UP000296201">
    <property type="component" value="Chromosome"/>
</dbReference>
<dbReference type="PANTHER" id="PTHR31527:SF0">
    <property type="entry name" value="RE64534P"/>
    <property type="match status" value="1"/>
</dbReference>
<dbReference type="AlphaFoldDB" id="A0A4P7P0Z2"/>